<dbReference type="RefSeq" id="WP_210087498.1">
    <property type="nucleotide sequence ID" value="NZ_JAGGKG010000001.1"/>
</dbReference>
<dbReference type="PANTHER" id="PTHR43626:SF4">
    <property type="entry name" value="GCN5-RELATED N-ACETYLTRANSFERASE 2, CHLOROPLASTIC"/>
    <property type="match status" value="1"/>
</dbReference>
<comment type="caution">
    <text evidence="5">The sequence shown here is derived from an EMBL/GenBank/DDBJ whole genome shotgun (WGS) entry which is preliminary data.</text>
</comment>
<keyword evidence="2" id="KW-0012">Acyltransferase</keyword>
<dbReference type="EMBL" id="JAGGKG010000001">
    <property type="protein sequence ID" value="MBP1903844.1"/>
    <property type="molecule type" value="Genomic_DNA"/>
</dbReference>
<evidence type="ECO:0000256" key="1">
    <source>
        <dbReference type="ARBA" id="ARBA00022679"/>
    </source>
</evidence>
<evidence type="ECO:0000256" key="2">
    <source>
        <dbReference type="ARBA" id="ARBA00023315"/>
    </source>
</evidence>
<dbReference type="InterPro" id="IPR000182">
    <property type="entry name" value="GNAT_dom"/>
</dbReference>
<evidence type="ECO:0000256" key="3">
    <source>
        <dbReference type="SAM" id="MobiDB-lite"/>
    </source>
</evidence>
<evidence type="ECO:0000259" key="4">
    <source>
        <dbReference type="PROSITE" id="PS51186"/>
    </source>
</evidence>
<accession>A0ABS4FMN8</accession>
<dbReference type="PROSITE" id="PS51186">
    <property type="entry name" value="GNAT"/>
    <property type="match status" value="1"/>
</dbReference>
<dbReference type="Proteomes" id="UP001519272">
    <property type="component" value="Unassembled WGS sequence"/>
</dbReference>
<keyword evidence="1" id="KW-0808">Transferase</keyword>
<organism evidence="5 6">
    <name type="scientific">Paenibacillus turicensis</name>
    <dbReference type="NCBI Taxonomy" id="160487"/>
    <lineage>
        <taxon>Bacteria</taxon>
        <taxon>Bacillati</taxon>
        <taxon>Bacillota</taxon>
        <taxon>Bacilli</taxon>
        <taxon>Bacillales</taxon>
        <taxon>Paenibacillaceae</taxon>
        <taxon>Paenibacillus</taxon>
    </lineage>
</organism>
<gene>
    <name evidence="5" type="ORF">J2Z32_000456</name>
</gene>
<dbReference type="Gene3D" id="3.40.630.30">
    <property type="match status" value="1"/>
</dbReference>
<sequence>MSHDIEQRVYPESGDATSNHNSKSDGNVSVPNLVICNNCKDREWSRVAELMSHFGLSNATPEIHRQAFESSYAVTFIYDSGTLIGFGRALSDGVSQAAIYNIVVDERYHGKGLGRLIINNLLTFVGHCNVVLYTHPNTVDFYRRLGFKSMKTGLALYRNEPLLKEMGFIE</sequence>
<proteinExistence type="predicted"/>
<name>A0ABS4FMN8_9BACL</name>
<feature type="region of interest" description="Disordered" evidence="3">
    <location>
        <begin position="1"/>
        <end position="25"/>
    </location>
</feature>
<feature type="domain" description="N-acetyltransferase" evidence="4">
    <location>
        <begin position="34"/>
        <end position="167"/>
    </location>
</feature>
<dbReference type="SUPFAM" id="SSF55729">
    <property type="entry name" value="Acyl-CoA N-acyltransferases (Nat)"/>
    <property type="match status" value="1"/>
</dbReference>
<keyword evidence="6" id="KW-1185">Reference proteome</keyword>
<evidence type="ECO:0000313" key="6">
    <source>
        <dbReference type="Proteomes" id="UP001519272"/>
    </source>
</evidence>
<dbReference type="InterPro" id="IPR045039">
    <property type="entry name" value="NSI-like"/>
</dbReference>
<evidence type="ECO:0000313" key="5">
    <source>
        <dbReference type="EMBL" id="MBP1903844.1"/>
    </source>
</evidence>
<dbReference type="PANTHER" id="PTHR43626">
    <property type="entry name" value="ACYL-COA N-ACYLTRANSFERASE"/>
    <property type="match status" value="1"/>
</dbReference>
<reference evidence="5 6" key="1">
    <citation type="submission" date="2021-03" db="EMBL/GenBank/DDBJ databases">
        <title>Genomic Encyclopedia of Type Strains, Phase IV (KMG-IV): sequencing the most valuable type-strain genomes for metagenomic binning, comparative biology and taxonomic classification.</title>
        <authorList>
            <person name="Goeker M."/>
        </authorList>
    </citation>
    <scope>NUCLEOTIDE SEQUENCE [LARGE SCALE GENOMIC DNA]</scope>
    <source>
        <strain evidence="5 6">DSM 14349</strain>
    </source>
</reference>
<dbReference type="InterPro" id="IPR016181">
    <property type="entry name" value="Acyl_CoA_acyltransferase"/>
</dbReference>
<dbReference type="CDD" id="cd04301">
    <property type="entry name" value="NAT_SF"/>
    <property type="match status" value="1"/>
</dbReference>
<feature type="compositionally biased region" description="Polar residues" evidence="3">
    <location>
        <begin position="15"/>
        <end position="25"/>
    </location>
</feature>
<dbReference type="Pfam" id="PF13673">
    <property type="entry name" value="Acetyltransf_10"/>
    <property type="match status" value="1"/>
</dbReference>
<protein>
    <submittedName>
        <fullName evidence="5">Ribosomal protein S18 acetylase RimI-like enzyme</fullName>
    </submittedName>
</protein>